<reference evidence="1" key="1">
    <citation type="submission" date="2021-03" db="EMBL/GenBank/DDBJ databases">
        <authorList>
            <consortium name="DOE Joint Genome Institute"/>
            <person name="Ahrendt S."/>
            <person name="Looney B.P."/>
            <person name="Miyauchi S."/>
            <person name="Morin E."/>
            <person name="Drula E."/>
            <person name="Courty P.E."/>
            <person name="Chicoki N."/>
            <person name="Fauchery L."/>
            <person name="Kohler A."/>
            <person name="Kuo A."/>
            <person name="Labutti K."/>
            <person name="Pangilinan J."/>
            <person name="Lipzen A."/>
            <person name="Riley R."/>
            <person name="Andreopoulos W."/>
            <person name="He G."/>
            <person name="Johnson J."/>
            <person name="Barry K.W."/>
            <person name="Grigoriev I.V."/>
            <person name="Nagy L."/>
            <person name="Hibbett D."/>
            <person name="Henrissat B."/>
            <person name="Matheny P.B."/>
            <person name="Labbe J."/>
            <person name="Martin F."/>
        </authorList>
    </citation>
    <scope>NUCLEOTIDE SEQUENCE</scope>
    <source>
        <strain evidence="1">HHB10654</strain>
    </source>
</reference>
<accession>A0ACB8SLF9</accession>
<organism evidence="1 2">
    <name type="scientific">Artomyces pyxidatus</name>
    <dbReference type="NCBI Taxonomy" id="48021"/>
    <lineage>
        <taxon>Eukaryota</taxon>
        <taxon>Fungi</taxon>
        <taxon>Dikarya</taxon>
        <taxon>Basidiomycota</taxon>
        <taxon>Agaricomycotina</taxon>
        <taxon>Agaricomycetes</taxon>
        <taxon>Russulales</taxon>
        <taxon>Auriscalpiaceae</taxon>
        <taxon>Artomyces</taxon>
    </lineage>
</organism>
<proteinExistence type="predicted"/>
<dbReference type="Proteomes" id="UP000814140">
    <property type="component" value="Unassembled WGS sequence"/>
</dbReference>
<sequence length="110" mass="12001">MHCNIQLSLIYPHNLRRSLMTYIVKSSLTVGASIVTALEPRCAFGVIPHVEIVEICTTRKSASASTSTSGSGSSRVLVDSGRTFSTVERWRGVHQHNGYEEDGGAEEAHR</sequence>
<gene>
    <name evidence="1" type="ORF">BV25DRAFT_1467593</name>
</gene>
<comment type="caution">
    <text evidence="1">The sequence shown here is derived from an EMBL/GenBank/DDBJ whole genome shotgun (WGS) entry which is preliminary data.</text>
</comment>
<evidence type="ECO:0000313" key="1">
    <source>
        <dbReference type="EMBL" id="KAI0057067.1"/>
    </source>
</evidence>
<name>A0ACB8SLF9_9AGAM</name>
<protein>
    <submittedName>
        <fullName evidence="1">Uncharacterized protein</fullName>
    </submittedName>
</protein>
<keyword evidence="2" id="KW-1185">Reference proteome</keyword>
<evidence type="ECO:0000313" key="2">
    <source>
        <dbReference type="Proteomes" id="UP000814140"/>
    </source>
</evidence>
<dbReference type="EMBL" id="MU277253">
    <property type="protein sequence ID" value="KAI0057067.1"/>
    <property type="molecule type" value="Genomic_DNA"/>
</dbReference>
<reference evidence="1" key="2">
    <citation type="journal article" date="2022" name="New Phytol.">
        <title>Evolutionary transition to the ectomycorrhizal habit in the genomes of a hyperdiverse lineage of mushroom-forming fungi.</title>
        <authorList>
            <person name="Looney B."/>
            <person name="Miyauchi S."/>
            <person name="Morin E."/>
            <person name="Drula E."/>
            <person name="Courty P.E."/>
            <person name="Kohler A."/>
            <person name="Kuo A."/>
            <person name="LaButti K."/>
            <person name="Pangilinan J."/>
            <person name="Lipzen A."/>
            <person name="Riley R."/>
            <person name="Andreopoulos W."/>
            <person name="He G."/>
            <person name="Johnson J."/>
            <person name="Nolan M."/>
            <person name="Tritt A."/>
            <person name="Barry K.W."/>
            <person name="Grigoriev I.V."/>
            <person name="Nagy L.G."/>
            <person name="Hibbett D."/>
            <person name="Henrissat B."/>
            <person name="Matheny P.B."/>
            <person name="Labbe J."/>
            <person name="Martin F.M."/>
        </authorList>
    </citation>
    <scope>NUCLEOTIDE SEQUENCE</scope>
    <source>
        <strain evidence="1">HHB10654</strain>
    </source>
</reference>